<accession>A0AAU7Y4K9</accession>
<sequence>MPGHAGPALQSVGAGLNFNWGRHLSISLVAANTLMDVVPDQDSGQVLAQIVIR</sequence>
<dbReference type="AlphaFoldDB" id="A0AAU7Y4K9"/>
<dbReference type="EMBL" id="CP158373">
    <property type="protein sequence ID" value="XBY63904.1"/>
    <property type="molecule type" value="Genomic_DNA"/>
</dbReference>
<gene>
    <name evidence="1" type="ORF">ABS648_28900</name>
</gene>
<evidence type="ECO:0000313" key="1">
    <source>
        <dbReference type="EMBL" id="XBY63904.1"/>
    </source>
</evidence>
<organism evidence="1">
    <name type="scientific">Pseudomonas solani</name>
    <dbReference type="NCBI Taxonomy" id="2731552"/>
    <lineage>
        <taxon>Bacteria</taxon>
        <taxon>Pseudomonadati</taxon>
        <taxon>Pseudomonadota</taxon>
        <taxon>Gammaproteobacteria</taxon>
        <taxon>Pseudomonadales</taxon>
        <taxon>Pseudomonadaceae</taxon>
        <taxon>Pseudomonas</taxon>
    </lineage>
</organism>
<dbReference type="RefSeq" id="WP_350447240.1">
    <property type="nucleotide sequence ID" value="NZ_CP158373.1"/>
</dbReference>
<name>A0AAU7Y4K9_9PSED</name>
<reference evidence="1" key="1">
    <citation type="submission" date="2023-08" db="EMBL/GenBank/DDBJ databases">
        <title>Increased levels of nutrients transform a symbiont into a lethal pathobiont.</title>
        <authorList>
            <person name="Lachnit T."/>
            <person name="Ulrich L."/>
            <person name="Willmer F.M."/>
            <person name="Hasenbein T."/>
            <person name="Steiner L.X."/>
            <person name="Wolters M."/>
            <person name="Herbst E.M."/>
            <person name="Deines P."/>
        </authorList>
    </citation>
    <scope>NUCLEOTIDE SEQUENCE</scope>
    <source>
        <strain evidence="1">T3</strain>
    </source>
</reference>
<proteinExistence type="predicted"/>
<protein>
    <submittedName>
        <fullName evidence="1">Uncharacterized protein</fullName>
    </submittedName>
</protein>